<dbReference type="MEROPS" id="C56.001"/>
<comment type="caution">
    <text evidence="3">The sequence shown here is derived from an EMBL/GenBank/DDBJ whole genome shotgun (WGS) entry which is preliminary data.</text>
</comment>
<dbReference type="InterPro" id="IPR002818">
    <property type="entry name" value="DJ-1/PfpI"/>
</dbReference>
<dbReference type="GO" id="GO:0008233">
    <property type="term" value="F:peptidase activity"/>
    <property type="evidence" value="ECO:0007669"/>
    <property type="project" value="UniProtKB-KW"/>
</dbReference>
<keyword evidence="4" id="KW-1185">Reference proteome</keyword>
<dbReference type="Proteomes" id="UP000000321">
    <property type="component" value="Unassembled WGS sequence"/>
</dbReference>
<dbReference type="InterPro" id="IPR029062">
    <property type="entry name" value="Class_I_gatase-like"/>
</dbReference>
<dbReference type="PANTHER" id="PTHR42733:SF12">
    <property type="entry name" value="PROTEINASE"/>
    <property type="match status" value="1"/>
</dbReference>
<dbReference type="OrthoDB" id="9792284at2"/>
<dbReference type="RefSeq" id="WP_009208548.1">
    <property type="nucleotide sequence ID" value="NZ_BBWP01000013.1"/>
</dbReference>
<reference evidence="3 4" key="1">
    <citation type="journal article" date="2008" name="Appl. Environ. Microbiol.">
        <title>Genomic insights into Mn(II) oxidation by the marine alphaproteobacterium Aurantimonas sp. strain SI85-9A1.</title>
        <authorList>
            <person name="Dick G.J."/>
            <person name="Podell S."/>
            <person name="Johnson H.A."/>
            <person name="Rivera-Espinoza Y."/>
            <person name="Bernier-Latmani R."/>
            <person name="McCarthy J.K."/>
            <person name="Torpey J.W."/>
            <person name="Clement B.G."/>
            <person name="Gaasterland T."/>
            <person name="Tebo B.M."/>
        </authorList>
    </citation>
    <scope>NUCLEOTIDE SEQUENCE [LARGE SCALE GENOMIC DNA]</scope>
    <source>
        <strain evidence="3 4">SI85-9A1</strain>
    </source>
</reference>
<dbReference type="Gene3D" id="3.40.50.880">
    <property type="match status" value="1"/>
</dbReference>
<evidence type="ECO:0000259" key="2">
    <source>
        <dbReference type="Pfam" id="PF01965"/>
    </source>
</evidence>
<evidence type="ECO:0000313" key="4">
    <source>
        <dbReference type="Proteomes" id="UP000000321"/>
    </source>
</evidence>
<dbReference type="HOGENOM" id="CLU_000445_44_4_5"/>
<dbReference type="GO" id="GO:0006508">
    <property type="term" value="P:proteolysis"/>
    <property type="evidence" value="ECO:0007669"/>
    <property type="project" value="UniProtKB-KW"/>
</dbReference>
<dbReference type="SUPFAM" id="SSF52317">
    <property type="entry name" value="Class I glutamine amidotransferase-like"/>
    <property type="match status" value="1"/>
</dbReference>
<dbReference type="Pfam" id="PF01965">
    <property type="entry name" value="DJ-1_PfpI"/>
    <property type="match status" value="1"/>
</dbReference>
<dbReference type="EMBL" id="AAPJ01000002">
    <property type="protein sequence ID" value="EAS50553.1"/>
    <property type="molecule type" value="Genomic_DNA"/>
</dbReference>
<proteinExistence type="inferred from homology"/>
<name>Q1YKH0_AURMS</name>
<organism evidence="3 4">
    <name type="scientific">Aurantimonas manganoxydans (strain ATCC BAA-1229 / DSM 21871 / SI85-9A1)</name>
    <dbReference type="NCBI Taxonomy" id="287752"/>
    <lineage>
        <taxon>Bacteria</taxon>
        <taxon>Pseudomonadati</taxon>
        <taxon>Pseudomonadota</taxon>
        <taxon>Alphaproteobacteria</taxon>
        <taxon>Hyphomicrobiales</taxon>
        <taxon>Aurantimonadaceae</taxon>
        <taxon>Aurantimonas</taxon>
    </lineage>
</organism>
<dbReference type="InterPro" id="IPR006286">
    <property type="entry name" value="C56_PfpI-like"/>
</dbReference>
<dbReference type="AlphaFoldDB" id="Q1YKH0"/>
<keyword evidence="3" id="KW-0645">Protease</keyword>
<dbReference type="BioCyc" id="AURANTIMONAS:SI859A1_00673-MONOMER"/>
<evidence type="ECO:0000313" key="3">
    <source>
        <dbReference type="EMBL" id="EAS50553.1"/>
    </source>
</evidence>
<evidence type="ECO:0000256" key="1">
    <source>
        <dbReference type="ARBA" id="ARBA00008542"/>
    </source>
</evidence>
<sequence length="187" mass="20703">MPSIKESKIAILATDGFEQVELTEPLAKLKEAGAEVHVISPKSGTIKGWDQDHWDKEITVDKTLSEVRVTDYDALVLPGGQINPDVLRADPKVVSFVREFFNSKKPLAAICHAPWLLIEADVVRGRNITSYNSIKTDVKNAGGNWLDQEVVVHEALITSRNPGDIPAFVAKIIEEVEEGRHEDRKVA</sequence>
<dbReference type="CDD" id="cd03134">
    <property type="entry name" value="GATase1_PfpI_like"/>
    <property type="match status" value="1"/>
</dbReference>
<dbReference type="NCBIfam" id="TIGR01382">
    <property type="entry name" value="PfpI"/>
    <property type="match status" value="1"/>
</dbReference>
<dbReference type="PANTHER" id="PTHR42733">
    <property type="entry name" value="DJ-1 PROTEIN"/>
    <property type="match status" value="1"/>
</dbReference>
<accession>Q1YKH0</accession>
<gene>
    <name evidence="3" type="ORF">SI859A1_00673</name>
</gene>
<comment type="similarity">
    <text evidence="1">Belongs to the peptidase C56 family.</text>
</comment>
<keyword evidence="3" id="KW-0378">Hydrolase</keyword>
<protein>
    <submittedName>
        <fullName evidence="3">Putative intracellular protease/amidase</fullName>
    </submittedName>
</protein>
<feature type="domain" description="DJ-1/PfpI" evidence="2">
    <location>
        <begin position="8"/>
        <end position="175"/>
    </location>
</feature>
<dbReference type="PROSITE" id="PS51276">
    <property type="entry name" value="PEPTIDASE_C56_PFPI"/>
    <property type="match status" value="1"/>
</dbReference>